<dbReference type="GO" id="GO:0006364">
    <property type="term" value="P:rRNA processing"/>
    <property type="evidence" value="ECO:0007669"/>
    <property type="project" value="UniProtKB-KW"/>
</dbReference>
<keyword evidence="4" id="KW-0949">S-adenosyl-L-methionine</keyword>
<evidence type="ECO:0000259" key="5">
    <source>
        <dbReference type="Pfam" id="PF10672"/>
    </source>
</evidence>
<evidence type="ECO:0000256" key="3">
    <source>
        <dbReference type="ARBA" id="ARBA00022679"/>
    </source>
</evidence>
<dbReference type="KEGG" id="asem:NNL22_07460"/>
<dbReference type="GO" id="GO:0008168">
    <property type="term" value="F:methyltransferase activity"/>
    <property type="evidence" value="ECO:0007669"/>
    <property type="project" value="UniProtKB-KW"/>
</dbReference>
<name>A0A9E8KRR1_9ALTE</name>
<dbReference type="PANTHER" id="PTHR43042">
    <property type="entry name" value="SAM-DEPENDENT METHYLTRANSFERASE"/>
    <property type="match status" value="1"/>
</dbReference>
<dbReference type="Proteomes" id="UP001164472">
    <property type="component" value="Chromosome"/>
</dbReference>
<dbReference type="RefSeq" id="WP_251811840.1">
    <property type="nucleotide sequence ID" value="NZ_CP101527.1"/>
</dbReference>
<evidence type="ECO:0000313" key="7">
    <source>
        <dbReference type="Proteomes" id="UP001164472"/>
    </source>
</evidence>
<sequence length="305" mass="34495">MNELIGQLQKNIRSLQSREDSGRIFHGRGKSLPGFEDLTIEYLSGVLLVILFGERPNEWLHTFASKTKESLSEFADIDVVFQARYLKSAPVINALGEPVKIEKIISENKLSYQLDLGGSQNFGFFTDMVNGRRWVTEHSHNKRVLNLFSYTCSFSVAAMAAGAQKVVNIDMSSAALSVGRKNHQLNHQALDSVVFQKLNILKSWGRIKKFGPYDLVIVDPPSFQKGSFSFSRDYRKIVSRLADMTSTGADVLFCLNDPLVTVDEFKQILESDQFEFISRIENPKVMKEVQQNLGLKVLLYRKLSC</sequence>
<dbReference type="PANTHER" id="PTHR43042:SF3">
    <property type="entry name" value="RIBOSOMAL RNA LARGE SUBUNIT METHYLTRANSFERASE YWBD-RELATED"/>
    <property type="match status" value="1"/>
</dbReference>
<feature type="domain" description="S-adenosylmethionine-dependent methyltransferase" evidence="5">
    <location>
        <begin position="23"/>
        <end position="301"/>
    </location>
</feature>
<keyword evidence="7" id="KW-1185">Reference proteome</keyword>
<evidence type="ECO:0000256" key="1">
    <source>
        <dbReference type="ARBA" id="ARBA00022552"/>
    </source>
</evidence>
<accession>A0A9E8KRR1</accession>
<evidence type="ECO:0000256" key="4">
    <source>
        <dbReference type="ARBA" id="ARBA00022691"/>
    </source>
</evidence>
<dbReference type="InterPro" id="IPR019614">
    <property type="entry name" value="SAM-dep_methyl-trfase"/>
</dbReference>
<gene>
    <name evidence="6" type="ORF">NNL22_07460</name>
</gene>
<keyword evidence="1" id="KW-0698">rRNA processing</keyword>
<dbReference type="SUPFAM" id="SSF53335">
    <property type="entry name" value="S-adenosyl-L-methionine-dependent methyltransferases"/>
    <property type="match status" value="1"/>
</dbReference>
<dbReference type="CDD" id="cd02440">
    <property type="entry name" value="AdoMet_MTases"/>
    <property type="match status" value="1"/>
</dbReference>
<dbReference type="AlphaFoldDB" id="A0A9E8KRR1"/>
<organism evidence="6 7">
    <name type="scientific">Alkalimarinus sediminis</name>
    <dbReference type="NCBI Taxonomy" id="1632866"/>
    <lineage>
        <taxon>Bacteria</taxon>
        <taxon>Pseudomonadati</taxon>
        <taxon>Pseudomonadota</taxon>
        <taxon>Gammaproteobacteria</taxon>
        <taxon>Alteromonadales</taxon>
        <taxon>Alteromonadaceae</taxon>
        <taxon>Alkalimarinus</taxon>
    </lineage>
</organism>
<dbReference type="EMBL" id="CP101527">
    <property type="protein sequence ID" value="UZW76417.1"/>
    <property type="molecule type" value="Genomic_DNA"/>
</dbReference>
<reference evidence="6" key="1">
    <citation type="submission" date="2022-07" db="EMBL/GenBank/DDBJ databases">
        <title>Alkalimarinus sp. nov., isolated from gut of a Alitta virens.</title>
        <authorList>
            <person name="Yang A.I."/>
            <person name="Shin N.-R."/>
        </authorList>
    </citation>
    <scope>NUCLEOTIDE SEQUENCE</scope>
    <source>
        <strain evidence="6">FA028</strain>
    </source>
</reference>
<dbReference type="InterPro" id="IPR029063">
    <property type="entry name" value="SAM-dependent_MTases_sf"/>
</dbReference>
<keyword evidence="2 6" id="KW-0489">Methyltransferase</keyword>
<dbReference type="Gene3D" id="3.40.50.150">
    <property type="entry name" value="Vaccinia Virus protein VP39"/>
    <property type="match status" value="1"/>
</dbReference>
<keyword evidence="3" id="KW-0808">Transferase</keyword>
<evidence type="ECO:0000313" key="6">
    <source>
        <dbReference type="EMBL" id="UZW76417.1"/>
    </source>
</evidence>
<dbReference type="Pfam" id="PF10672">
    <property type="entry name" value="Methyltrans_SAM"/>
    <property type="match status" value="1"/>
</dbReference>
<evidence type="ECO:0000256" key="2">
    <source>
        <dbReference type="ARBA" id="ARBA00022603"/>
    </source>
</evidence>
<proteinExistence type="predicted"/>
<dbReference type="GO" id="GO:0032259">
    <property type="term" value="P:methylation"/>
    <property type="evidence" value="ECO:0007669"/>
    <property type="project" value="UniProtKB-KW"/>
</dbReference>
<protein>
    <submittedName>
        <fullName evidence="6">Class I SAM-dependent methyltransferase</fullName>
    </submittedName>
</protein>